<dbReference type="AlphaFoldDB" id="A0A1X1UX41"/>
<dbReference type="RefSeq" id="WP_036408960.1">
    <property type="nucleotide sequence ID" value="NZ_LQOX01000142.1"/>
</dbReference>
<gene>
    <name evidence="2" type="ORF">AWC07_17435</name>
</gene>
<feature type="transmembrane region" description="Helical" evidence="1">
    <location>
        <begin position="121"/>
        <end position="141"/>
    </location>
</feature>
<dbReference type="InterPro" id="IPR021362">
    <property type="entry name" value="DUF2834"/>
</dbReference>
<organism evidence="2 3">
    <name type="scientific">Mycobacterium gastri</name>
    <dbReference type="NCBI Taxonomy" id="1777"/>
    <lineage>
        <taxon>Bacteria</taxon>
        <taxon>Bacillati</taxon>
        <taxon>Actinomycetota</taxon>
        <taxon>Actinomycetes</taxon>
        <taxon>Mycobacteriales</taxon>
        <taxon>Mycobacteriaceae</taxon>
        <taxon>Mycobacterium</taxon>
    </lineage>
</organism>
<dbReference type="STRING" id="1777.AWC07_17435"/>
<evidence type="ECO:0000256" key="1">
    <source>
        <dbReference type="SAM" id="Phobius"/>
    </source>
</evidence>
<keyword evidence="3" id="KW-1185">Reference proteome</keyword>
<dbReference type="EMBL" id="LQOX01000142">
    <property type="protein sequence ID" value="ORV61393.1"/>
    <property type="molecule type" value="Genomic_DNA"/>
</dbReference>
<name>A0A1X1UX41_MYCGS</name>
<keyword evidence="1" id="KW-0812">Transmembrane</keyword>
<feature type="transmembrane region" description="Helical" evidence="1">
    <location>
        <begin position="36"/>
        <end position="56"/>
    </location>
</feature>
<evidence type="ECO:0000313" key="2">
    <source>
        <dbReference type="EMBL" id="ORV61393.1"/>
    </source>
</evidence>
<evidence type="ECO:0008006" key="4">
    <source>
        <dbReference type="Google" id="ProtNLM"/>
    </source>
</evidence>
<dbReference type="Proteomes" id="UP000193738">
    <property type="component" value="Unassembled WGS sequence"/>
</dbReference>
<reference evidence="2 3" key="1">
    <citation type="submission" date="2016-01" db="EMBL/GenBank/DDBJ databases">
        <title>The new phylogeny of the genus Mycobacterium.</title>
        <authorList>
            <person name="Tarcisio F."/>
            <person name="Conor M."/>
            <person name="Antonella G."/>
            <person name="Elisabetta G."/>
            <person name="Giulia F.S."/>
            <person name="Sara T."/>
            <person name="Anna F."/>
            <person name="Clotilde B."/>
            <person name="Roberto B."/>
            <person name="Veronica D.S."/>
            <person name="Fabio R."/>
            <person name="Monica P."/>
            <person name="Olivier J."/>
            <person name="Enrico T."/>
            <person name="Nicola S."/>
        </authorList>
    </citation>
    <scope>NUCLEOTIDE SEQUENCE [LARGE SCALE GENOMIC DNA]</scope>
    <source>
        <strain evidence="2 3">DSM 43505</strain>
    </source>
</reference>
<accession>A0A1X1UX41</accession>
<protein>
    <recommendedName>
        <fullName evidence="4">DUF2834 domain-containing protein</fullName>
    </recommendedName>
</protein>
<evidence type="ECO:0000313" key="3">
    <source>
        <dbReference type="Proteomes" id="UP000193738"/>
    </source>
</evidence>
<proteinExistence type="predicted"/>
<keyword evidence="1" id="KW-1133">Transmembrane helix</keyword>
<sequence>MVTLIAQAILGLAAIWLIVASNRQVFRRAPSGPLLSGMECAYYVIGIVSVVLAWYFNIRYVSQYSAGLKLWASGGWTQYAKLMFGNHAASSTSQDYLIANLVLLPLFTMVDGSRRGVRRPWLYFVASWFLSFAFAWAFYLATIDRQRRIAAHTTWE</sequence>
<comment type="caution">
    <text evidence="2">The sequence shown here is derived from an EMBL/GenBank/DDBJ whole genome shotgun (WGS) entry which is preliminary data.</text>
</comment>
<keyword evidence="1" id="KW-0472">Membrane</keyword>
<dbReference type="Pfam" id="PF11196">
    <property type="entry name" value="DUF2834"/>
    <property type="match status" value="1"/>
</dbReference>